<feature type="repeat" description="TPR" evidence="5">
    <location>
        <begin position="468"/>
        <end position="501"/>
    </location>
</feature>
<evidence type="ECO:0000256" key="6">
    <source>
        <dbReference type="PROSITE-ProRule" id="PRU10141"/>
    </source>
</evidence>
<dbReference type="AlphaFoldDB" id="A0A5C6CK68"/>
<keyword evidence="1 10" id="KW-0808">Transferase</keyword>
<evidence type="ECO:0000256" key="3">
    <source>
        <dbReference type="ARBA" id="ARBA00022777"/>
    </source>
</evidence>
<comment type="caution">
    <text evidence="10">The sequence shown here is derived from an EMBL/GenBank/DDBJ whole genome shotgun (WGS) entry which is preliminary data.</text>
</comment>
<name>A0A5C6CK68_9BACT</name>
<feature type="binding site" evidence="6">
    <location>
        <position position="118"/>
    </location>
    <ligand>
        <name>ATP</name>
        <dbReference type="ChEBI" id="CHEBI:30616"/>
    </ligand>
</feature>
<dbReference type="InterPro" id="IPR017441">
    <property type="entry name" value="Protein_kinase_ATP_BS"/>
</dbReference>
<keyword evidence="2 6" id="KW-0547">Nucleotide-binding</keyword>
<accession>A0A5C6CK68</accession>
<keyword evidence="8" id="KW-0812">Transmembrane</keyword>
<evidence type="ECO:0000259" key="9">
    <source>
        <dbReference type="PROSITE" id="PS50011"/>
    </source>
</evidence>
<dbReference type="GO" id="GO:0005524">
    <property type="term" value="F:ATP binding"/>
    <property type="evidence" value="ECO:0007669"/>
    <property type="project" value="UniProtKB-UniRule"/>
</dbReference>
<dbReference type="InterPro" id="IPR000719">
    <property type="entry name" value="Prot_kinase_dom"/>
</dbReference>
<evidence type="ECO:0000256" key="2">
    <source>
        <dbReference type="ARBA" id="ARBA00022741"/>
    </source>
</evidence>
<feature type="coiled-coil region" evidence="7">
    <location>
        <begin position="444"/>
        <end position="471"/>
    </location>
</feature>
<dbReference type="SUPFAM" id="SSF56112">
    <property type="entry name" value="Protein kinase-like (PK-like)"/>
    <property type="match status" value="1"/>
</dbReference>
<dbReference type="EMBL" id="SJPT01000004">
    <property type="protein sequence ID" value="TWU23496.1"/>
    <property type="molecule type" value="Genomic_DNA"/>
</dbReference>
<dbReference type="EC" id="2.7.11.1" evidence="10"/>
<dbReference type="SUPFAM" id="SSF48452">
    <property type="entry name" value="TPR-like"/>
    <property type="match status" value="1"/>
</dbReference>
<evidence type="ECO:0000256" key="8">
    <source>
        <dbReference type="SAM" id="Phobius"/>
    </source>
</evidence>
<dbReference type="RefSeq" id="WP_146595192.1">
    <property type="nucleotide sequence ID" value="NZ_SJPT01000004.1"/>
</dbReference>
<dbReference type="PROSITE" id="PS00108">
    <property type="entry name" value="PROTEIN_KINASE_ST"/>
    <property type="match status" value="1"/>
</dbReference>
<dbReference type="PROSITE" id="PS00107">
    <property type="entry name" value="PROTEIN_KINASE_ATP"/>
    <property type="match status" value="1"/>
</dbReference>
<dbReference type="PANTHER" id="PTHR43289">
    <property type="entry name" value="MITOGEN-ACTIVATED PROTEIN KINASE KINASE KINASE 20-RELATED"/>
    <property type="match status" value="1"/>
</dbReference>
<sequence>MATESEKSIFFNALDIESPRDRSAYVEQACRGNEHLFNAVCALLRENDRAENPVDRPLAPPFLPSLTMDQSSEVSDSRFAPGTMVGPYRLMEQIGEGGFGLVFVADQQKPVRRRVALKIIKPGMETREVIARFEAERQALAMMDHENIARVFDAGVTDDGQPYFVMELVRGVPLNEFSDNHRLDTRARLELFLSICNAVQHAHQKGIIHRDLKPSNVLVTLQDGRPIAKVIDFGIVKAIGQTLTDKTIYTRLSSMIGTPAYMSPEQAEMSNVDVDTRSDIYSLGVMLYELLTGSTPFTRDRLNSVGFDELRRIIREEEPPRPSARFSTLGDKIATTISANRRLEPAKLVSLMQGDLDWIVMKALDKDRGRRYPSANAMGEDVSRFLLGKPVEARPPSTLYRFTKFARRNKVVLATVSLVAAALIVGTVISVWQATIAYDALQQAQQAESAANDSRQELKEFTDRLQQANALLTSGRAFVEAGNLGAAHNAYTQATEVQPRYFHVWMERGLLYAKLGLWNRAAVDFSKAIELGCPVDRAEFMGVAQLFFFLRNEATYRLLSKSLADSNGGYLITKLGGLLVEPLEQGLAKQLASEAEQMLVDRRLNLPVARNRLSRAPRGAKLYLAGWAHLQAADLEQAIERLEQSNSEDPYWPGRGIGDPLLAIAYHQAGRDEEAIRALERSSGSLSDWLDQSLTRQQGAPPIPWFDWVQFLISHQQASILVTGETPPTDPRLAEMEALAVAAIQ</sequence>
<dbReference type="Pfam" id="PF00069">
    <property type="entry name" value="Pkinase"/>
    <property type="match status" value="1"/>
</dbReference>
<evidence type="ECO:0000256" key="1">
    <source>
        <dbReference type="ARBA" id="ARBA00022679"/>
    </source>
</evidence>
<dbReference type="OrthoDB" id="258731at2"/>
<dbReference type="Gene3D" id="1.25.40.10">
    <property type="entry name" value="Tetratricopeptide repeat domain"/>
    <property type="match status" value="1"/>
</dbReference>
<keyword evidence="8" id="KW-0472">Membrane</keyword>
<dbReference type="Proteomes" id="UP000316304">
    <property type="component" value="Unassembled WGS sequence"/>
</dbReference>
<dbReference type="Gene3D" id="3.30.200.20">
    <property type="entry name" value="Phosphorylase Kinase, domain 1"/>
    <property type="match status" value="1"/>
</dbReference>
<dbReference type="SMART" id="SM00220">
    <property type="entry name" value="S_TKc"/>
    <property type="match status" value="1"/>
</dbReference>
<evidence type="ECO:0000313" key="10">
    <source>
        <dbReference type="EMBL" id="TWU23496.1"/>
    </source>
</evidence>
<dbReference type="InterPro" id="IPR019734">
    <property type="entry name" value="TPR_rpt"/>
</dbReference>
<evidence type="ECO:0000256" key="5">
    <source>
        <dbReference type="PROSITE-ProRule" id="PRU00339"/>
    </source>
</evidence>
<evidence type="ECO:0000256" key="4">
    <source>
        <dbReference type="ARBA" id="ARBA00022840"/>
    </source>
</evidence>
<dbReference type="InterPro" id="IPR011990">
    <property type="entry name" value="TPR-like_helical_dom_sf"/>
</dbReference>
<keyword evidence="5" id="KW-0802">TPR repeat</keyword>
<reference evidence="10 11" key="1">
    <citation type="submission" date="2019-02" db="EMBL/GenBank/DDBJ databases">
        <title>Deep-cultivation of Planctomycetes and their phenomic and genomic characterization uncovers novel biology.</title>
        <authorList>
            <person name="Wiegand S."/>
            <person name="Jogler M."/>
            <person name="Boedeker C."/>
            <person name="Pinto D."/>
            <person name="Vollmers J."/>
            <person name="Rivas-Marin E."/>
            <person name="Kohn T."/>
            <person name="Peeters S.H."/>
            <person name="Heuer A."/>
            <person name="Rast P."/>
            <person name="Oberbeckmann S."/>
            <person name="Bunk B."/>
            <person name="Jeske O."/>
            <person name="Meyerdierks A."/>
            <person name="Storesund J.E."/>
            <person name="Kallscheuer N."/>
            <person name="Luecker S."/>
            <person name="Lage O.M."/>
            <person name="Pohl T."/>
            <person name="Merkel B.J."/>
            <person name="Hornburger P."/>
            <person name="Mueller R.-W."/>
            <person name="Bruemmer F."/>
            <person name="Labrenz M."/>
            <person name="Spormann A.M."/>
            <person name="Op Den Camp H."/>
            <person name="Overmann J."/>
            <person name="Amann R."/>
            <person name="Jetten M.S.M."/>
            <person name="Mascher T."/>
            <person name="Medema M.H."/>
            <person name="Devos D.P."/>
            <person name="Kaster A.-K."/>
            <person name="Ovreas L."/>
            <person name="Rohde M."/>
            <person name="Galperin M.Y."/>
            <person name="Jogler C."/>
        </authorList>
    </citation>
    <scope>NUCLEOTIDE SEQUENCE [LARGE SCALE GENOMIC DNA]</scope>
    <source>
        <strain evidence="10 11">Pla52o</strain>
    </source>
</reference>
<organism evidence="10 11">
    <name type="scientific">Novipirellula galeiformis</name>
    <dbReference type="NCBI Taxonomy" id="2528004"/>
    <lineage>
        <taxon>Bacteria</taxon>
        <taxon>Pseudomonadati</taxon>
        <taxon>Planctomycetota</taxon>
        <taxon>Planctomycetia</taxon>
        <taxon>Pirellulales</taxon>
        <taxon>Pirellulaceae</taxon>
        <taxon>Novipirellula</taxon>
    </lineage>
</organism>
<keyword evidence="7" id="KW-0175">Coiled coil</keyword>
<keyword evidence="8" id="KW-1133">Transmembrane helix</keyword>
<dbReference type="InterPro" id="IPR011009">
    <property type="entry name" value="Kinase-like_dom_sf"/>
</dbReference>
<dbReference type="CDD" id="cd14014">
    <property type="entry name" value="STKc_PknB_like"/>
    <property type="match status" value="1"/>
</dbReference>
<dbReference type="InterPro" id="IPR008271">
    <property type="entry name" value="Ser/Thr_kinase_AS"/>
</dbReference>
<evidence type="ECO:0000256" key="7">
    <source>
        <dbReference type="SAM" id="Coils"/>
    </source>
</evidence>
<feature type="transmembrane region" description="Helical" evidence="8">
    <location>
        <begin position="411"/>
        <end position="432"/>
    </location>
</feature>
<keyword evidence="11" id="KW-1185">Reference proteome</keyword>
<dbReference type="PROSITE" id="PS50005">
    <property type="entry name" value="TPR"/>
    <property type="match status" value="1"/>
</dbReference>
<evidence type="ECO:0000313" key="11">
    <source>
        <dbReference type="Proteomes" id="UP000316304"/>
    </source>
</evidence>
<gene>
    <name evidence="10" type="primary">pknB_8</name>
    <name evidence="10" type="ORF">Pla52o_30330</name>
</gene>
<dbReference type="Gene3D" id="1.10.510.10">
    <property type="entry name" value="Transferase(Phosphotransferase) domain 1"/>
    <property type="match status" value="1"/>
</dbReference>
<dbReference type="PROSITE" id="PS50011">
    <property type="entry name" value="PROTEIN_KINASE_DOM"/>
    <property type="match status" value="1"/>
</dbReference>
<dbReference type="GO" id="GO:0004674">
    <property type="term" value="F:protein serine/threonine kinase activity"/>
    <property type="evidence" value="ECO:0007669"/>
    <property type="project" value="UniProtKB-EC"/>
</dbReference>
<protein>
    <submittedName>
        <fullName evidence="10">Serine/threonine-protein kinase PknB</fullName>
        <ecNumber evidence="10">2.7.11.1</ecNumber>
    </submittedName>
</protein>
<keyword evidence="3 10" id="KW-0418">Kinase</keyword>
<dbReference type="PANTHER" id="PTHR43289:SF6">
    <property type="entry name" value="SERINE_THREONINE-PROTEIN KINASE NEKL-3"/>
    <property type="match status" value="1"/>
</dbReference>
<dbReference type="Pfam" id="PF13432">
    <property type="entry name" value="TPR_16"/>
    <property type="match status" value="1"/>
</dbReference>
<feature type="domain" description="Protein kinase" evidence="9">
    <location>
        <begin position="88"/>
        <end position="386"/>
    </location>
</feature>
<proteinExistence type="predicted"/>
<keyword evidence="4 6" id="KW-0067">ATP-binding</keyword>